<feature type="region of interest" description="Disordered" evidence="1">
    <location>
        <begin position="1"/>
        <end position="31"/>
    </location>
</feature>
<protein>
    <submittedName>
        <fullName evidence="2">Uncharacterized protein</fullName>
    </submittedName>
</protein>
<feature type="region of interest" description="Disordered" evidence="1">
    <location>
        <begin position="44"/>
        <end position="69"/>
    </location>
</feature>
<gene>
    <name evidence="2" type="primary">Acey_s0170.g264</name>
    <name evidence="2" type="ORF">Y032_0170g264</name>
</gene>
<sequence length="69" mass="8041">MECRGTIPRDWSDEQLLAETDGDRMTPAPIPTDKRLHAKRAVRRVTKEVRTSMKSRSNGGEEFWRILEK</sequence>
<accession>A0A016SVQ1</accession>
<keyword evidence="3" id="KW-1185">Reference proteome</keyword>
<dbReference type="Proteomes" id="UP000024635">
    <property type="component" value="Unassembled WGS sequence"/>
</dbReference>
<comment type="caution">
    <text evidence="2">The sequence shown here is derived from an EMBL/GenBank/DDBJ whole genome shotgun (WGS) entry which is preliminary data.</text>
</comment>
<evidence type="ECO:0000313" key="3">
    <source>
        <dbReference type="Proteomes" id="UP000024635"/>
    </source>
</evidence>
<dbReference type="AlphaFoldDB" id="A0A016SVQ1"/>
<dbReference type="EMBL" id="JARK01001506">
    <property type="protein sequence ID" value="EYB94560.1"/>
    <property type="molecule type" value="Genomic_DNA"/>
</dbReference>
<reference evidence="3" key="1">
    <citation type="journal article" date="2015" name="Nat. Genet.">
        <title>The genome and transcriptome of the zoonotic hookworm Ancylostoma ceylanicum identify infection-specific gene families.</title>
        <authorList>
            <person name="Schwarz E.M."/>
            <person name="Hu Y."/>
            <person name="Antoshechkin I."/>
            <person name="Miller M.M."/>
            <person name="Sternberg P.W."/>
            <person name="Aroian R.V."/>
        </authorList>
    </citation>
    <scope>NUCLEOTIDE SEQUENCE</scope>
    <source>
        <strain evidence="3">HY135</strain>
    </source>
</reference>
<organism evidence="2 3">
    <name type="scientific">Ancylostoma ceylanicum</name>
    <dbReference type="NCBI Taxonomy" id="53326"/>
    <lineage>
        <taxon>Eukaryota</taxon>
        <taxon>Metazoa</taxon>
        <taxon>Ecdysozoa</taxon>
        <taxon>Nematoda</taxon>
        <taxon>Chromadorea</taxon>
        <taxon>Rhabditida</taxon>
        <taxon>Rhabditina</taxon>
        <taxon>Rhabditomorpha</taxon>
        <taxon>Strongyloidea</taxon>
        <taxon>Ancylostomatidae</taxon>
        <taxon>Ancylostomatinae</taxon>
        <taxon>Ancylostoma</taxon>
    </lineage>
</organism>
<name>A0A016SVQ1_9BILA</name>
<evidence type="ECO:0000256" key="1">
    <source>
        <dbReference type="SAM" id="MobiDB-lite"/>
    </source>
</evidence>
<proteinExistence type="predicted"/>
<evidence type="ECO:0000313" key="2">
    <source>
        <dbReference type="EMBL" id="EYB94560.1"/>
    </source>
</evidence>